<evidence type="ECO:0000259" key="1">
    <source>
        <dbReference type="Pfam" id="PF13628"/>
    </source>
</evidence>
<organism evidence="2 3">
    <name type="scientific">Paenalcaligenes hominis</name>
    <dbReference type="NCBI Taxonomy" id="643674"/>
    <lineage>
        <taxon>Bacteria</taxon>
        <taxon>Pseudomonadati</taxon>
        <taxon>Pseudomonadota</taxon>
        <taxon>Betaproteobacteria</taxon>
        <taxon>Burkholderiales</taxon>
        <taxon>Alcaligenaceae</taxon>
        <taxon>Paenalcaligenes</taxon>
    </lineage>
</organism>
<gene>
    <name evidence="2" type="ORF">PAEH1_12200</name>
</gene>
<protein>
    <recommendedName>
        <fullName evidence="1">DUF4142 domain-containing protein</fullName>
    </recommendedName>
</protein>
<reference evidence="2 3" key="1">
    <citation type="submission" date="2017-01" db="EMBL/GenBank/DDBJ databases">
        <title>Complete Genome Sequence of Paenalcaligenes hominis, Isolated from a paraplegic Patient with neurogenic bladder.</title>
        <authorList>
            <person name="Mukhopadhyay R."/>
            <person name="Joaquin J."/>
            <person name="Hogue R."/>
            <person name="Kilaru A."/>
            <person name="Jospin G."/>
            <person name="Mars K."/>
            <person name="Eisen J.A."/>
            <person name="Chaturvedi V."/>
        </authorList>
    </citation>
    <scope>NUCLEOTIDE SEQUENCE [LARGE SCALE GENOMIC DNA]</scope>
    <source>
        <strain evidence="2 3">15S00501</strain>
    </source>
</reference>
<dbReference type="STRING" id="643674.PAEH1_12200"/>
<dbReference type="PANTHER" id="PTHR38593:SF1">
    <property type="entry name" value="BLR2558 PROTEIN"/>
    <property type="match status" value="1"/>
</dbReference>
<dbReference type="Proteomes" id="UP000189369">
    <property type="component" value="Chromosome"/>
</dbReference>
<dbReference type="AlphaFoldDB" id="A0A1U9K271"/>
<dbReference type="Gene3D" id="1.20.1260.10">
    <property type="match status" value="1"/>
</dbReference>
<dbReference type="PANTHER" id="PTHR38593">
    <property type="entry name" value="BLR2558 PROTEIN"/>
    <property type="match status" value="1"/>
</dbReference>
<evidence type="ECO:0000313" key="3">
    <source>
        <dbReference type="Proteomes" id="UP000189369"/>
    </source>
</evidence>
<dbReference type="OrthoDB" id="118677at2"/>
<dbReference type="InterPro" id="IPR012347">
    <property type="entry name" value="Ferritin-like"/>
</dbReference>
<accession>A0A1U9K271</accession>
<dbReference type="Pfam" id="PF13628">
    <property type="entry name" value="DUF4142"/>
    <property type="match status" value="1"/>
</dbReference>
<proteinExistence type="predicted"/>
<dbReference type="KEGG" id="phn:PAEH1_12200"/>
<dbReference type="InterPro" id="IPR025419">
    <property type="entry name" value="DUF4142"/>
</dbReference>
<name>A0A1U9K271_9BURK</name>
<evidence type="ECO:0000313" key="2">
    <source>
        <dbReference type="EMBL" id="AQS52102.1"/>
    </source>
</evidence>
<dbReference type="EMBL" id="CP019697">
    <property type="protein sequence ID" value="AQS52102.1"/>
    <property type="molecule type" value="Genomic_DNA"/>
</dbReference>
<sequence length="177" mass="19747">MYLRGFAVAGFVGVALCLITMKPSQANELSMSDRNFLKEAAQAGHYEIESANEALARSQDKQVQEFARMMLQEHERIDKELNALAVAKDQALPTSASMMQQGKVLLLKGKEGHEFDQYYAEHLAIKAHEDAIELFEKQAKNGDDEEIAGFAQDVLPLLKQHLQHAQSLKNHVDSAKP</sequence>
<feature type="domain" description="DUF4142" evidence="1">
    <location>
        <begin position="32"/>
        <end position="168"/>
    </location>
</feature>